<keyword evidence="2" id="KW-1185">Reference proteome</keyword>
<comment type="caution">
    <text evidence="1">The sequence shown here is derived from an EMBL/GenBank/DDBJ whole genome shotgun (WGS) entry which is preliminary data.</text>
</comment>
<dbReference type="Gramene" id="mRNA:HanXRQr2_Chr10g0450511">
    <property type="protein sequence ID" value="mRNA:HanXRQr2_Chr10g0450511"/>
    <property type="gene ID" value="HanXRQr2_Chr10g0450511"/>
</dbReference>
<organism evidence="1 2">
    <name type="scientific">Helianthus annuus</name>
    <name type="common">Common sunflower</name>
    <dbReference type="NCBI Taxonomy" id="4232"/>
    <lineage>
        <taxon>Eukaryota</taxon>
        <taxon>Viridiplantae</taxon>
        <taxon>Streptophyta</taxon>
        <taxon>Embryophyta</taxon>
        <taxon>Tracheophyta</taxon>
        <taxon>Spermatophyta</taxon>
        <taxon>Magnoliopsida</taxon>
        <taxon>eudicotyledons</taxon>
        <taxon>Gunneridae</taxon>
        <taxon>Pentapetalae</taxon>
        <taxon>asterids</taxon>
        <taxon>campanulids</taxon>
        <taxon>Asterales</taxon>
        <taxon>Asteraceae</taxon>
        <taxon>Asteroideae</taxon>
        <taxon>Heliantheae alliance</taxon>
        <taxon>Heliantheae</taxon>
        <taxon>Helianthus</taxon>
    </lineage>
</organism>
<name>A0A9K3N531_HELAN</name>
<gene>
    <name evidence="1" type="ORF">HanXRQr2_Chr10g0450511</name>
</gene>
<reference evidence="1" key="1">
    <citation type="journal article" date="2017" name="Nature">
        <title>The sunflower genome provides insights into oil metabolism, flowering and Asterid evolution.</title>
        <authorList>
            <person name="Badouin H."/>
            <person name="Gouzy J."/>
            <person name="Grassa C.J."/>
            <person name="Murat F."/>
            <person name="Staton S.E."/>
            <person name="Cottret L."/>
            <person name="Lelandais-Briere C."/>
            <person name="Owens G.L."/>
            <person name="Carrere S."/>
            <person name="Mayjonade B."/>
            <person name="Legrand L."/>
            <person name="Gill N."/>
            <person name="Kane N.C."/>
            <person name="Bowers J.E."/>
            <person name="Hubner S."/>
            <person name="Bellec A."/>
            <person name="Berard A."/>
            <person name="Berges H."/>
            <person name="Blanchet N."/>
            <person name="Boniface M.C."/>
            <person name="Brunel D."/>
            <person name="Catrice O."/>
            <person name="Chaidir N."/>
            <person name="Claudel C."/>
            <person name="Donnadieu C."/>
            <person name="Faraut T."/>
            <person name="Fievet G."/>
            <person name="Helmstetter N."/>
            <person name="King M."/>
            <person name="Knapp S.J."/>
            <person name="Lai Z."/>
            <person name="Le Paslier M.C."/>
            <person name="Lippi Y."/>
            <person name="Lorenzon L."/>
            <person name="Mandel J.R."/>
            <person name="Marage G."/>
            <person name="Marchand G."/>
            <person name="Marquand E."/>
            <person name="Bret-Mestries E."/>
            <person name="Morien E."/>
            <person name="Nambeesan S."/>
            <person name="Nguyen T."/>
            <person name="Pegot-Espagnet P."/>
            <person name="Pouilly N."/>
            <person name="Raftis F."/>
            <person name="Sallet E."/>
            <person name="Schiex T."/>
            <person name="Thomas J."/>
            <person name="Vandecasteele C."/>
            <person name="Vares D."/>
            <person name="Vear F."/>
            <person name="Vautrin S."/>
            <person name="Crespi M."/>
            <person name="Mangin B."/>
            <person name="Burke J.M."/>
            <person name="Salse J."/>
            <person name="Munos S."/>
            <person name="Vincourt P."/>
            <person name="Rieseberg L.H."/>
            <person name="Langlade N.B."/>
        </authorList>
    </citation>
    <scope>NUCLEOTIDE SEQUENCE</scope>
    <source>
        <tissue evidence="1">Leaves</tissue>
    </source>
</reference>
<accession>A0A9K3N531</accession>
<evidence type="ECO:0000313" key="2">
    <source>
        <dbReference type="Proteomes" id="UP000215914"/>
    </source>
</evidence>
<evidence type="ECO:0000313" key="1">
    <source>
        <dbReference type="EMBL" id="KAF5787237.1"/>
    </source>
</evidence>
<dbReference type="EMBL" id="MNCJ02000325">
    <property type="protein sequence ID" value="KAF5787237.1"/>
    <property type="molecule type" value="Genomic_DNA"/>
</dbReference>
<dbReference type="AlphaFoldDB" id="A0A9K3N531"/>
<sequence>MQIKGGSMAEVDPRWRWCNIPWTPVSNVRDLLNLYKAGDVSGKRASIDRIFGETQAMSFMWMKHKAKEQGLSWANWCLFNFVT</sequence>
<proteinExistence type="predicted"/>
<protein>
    <submittedName>
        <fullName evidence="1">Uncharacterized protein</fullName>
    </submittedName>
</protein>
<reference evidence="1" key="2">
    <citation type="submission" date="2020-06" db="EMBL/GenBank/DDBJ databases">
        <title>Helianthus annuus Genome sequencing and assembly Release 2.</title>
        <authorList>
            <person name="Gouzy J."/>
            <person name="Langlade N."/>
            <person name="Munos S."/>
        </authorList>
    </citation>
    <scope>NUCLEOTIDE SEQUENCE</scope>
    <source>
        <tissue evidence="1">Leaves</tissue>
    </source>
</reference>
<dbReference type="Proteomes" id="UP000215914">
    <property type="component" value="Unassembled WGS sequence"/>
</dbReference>